<dbReference type="PRINTS" id="PR00813">
    <property type="entry name" value="BCTERIALGSPG"/>
</dbReference>
<comment type="caution">
    <text evidence="3">The sequence shown here is derived from an EMBL/GenBank/DDBJ whole genome shotgun (WGS) entry which is preliminary data.</text>
</comment>
<evidence type="ECO:0000256" key="1">
    <source>
        <dbReference type="ARBA" id="ARBA00022481"/>
    </source>
</evidence>
<organism evidence="3">
    <name type="scientific">uncultured bacterium</name>
    <name type="common">gcode 4</name>
    <dbReference type="NCBI Taxonomy" id="1234023"/>
    <lineage>
        <taxon>Bacteria</taxon>
        <taxon>environmental samples</taxon>
    </lineage>
</organism>
<dbReference type="Pfam" id="PF07963">
    <property type="entry name" value="N_methyl"/>
    <property type="match status" value="1"/>
</dbReference>
<evidence type="ECO:0000313" key="3">
    <source>
        <dbReference type="EMBL" id="EKE26047.1"/>
    </source>
</evidence>
<dbReference type="InterPro" id="IPR000983">
    <property type="entry name" value="Bac_GSPG_pilin"/>
</dbReference>
<protein>
    <recommendedName>
        <fullName evidence="4">Type II secretion system protein GspG C-terminal domain-containing protein</fullName>
    </recommendedName>
</protein>
<evidence type="ECO:0000256" key="2">
    <source>
        <dbReference type="SAM" id="Phobius"/>
    </source>
</evidence>
<dbReference type="NCBIfam" id="TIGR02532">
    <property type="entry name" value="IV_pilin_GFxxxE"/>
    <property type="match status" value="1"/>
</dbReference>
<dbReference type="GO" id="GO:0015627">
    <property type="term" value="C:type II protein secretion system complex"/>
    <property type="evidence" value="ECO:0007669"/>
    <property type="project" value="InterPro"/>
</dbReference>
<feature type="transmembrane region" description="Helical" evidence="2">
    <location>
        <begin position="7"/>
        <end position="28"/>
    </location>
</feature>
<gene>
    <name evidence="3" type="ORF">ACD_4C00459G0011</name>
</gene>
<keyword evidence="2" id="KW-1133">Transmembrane helix</keyword>
<dbReference type="InterPro" id="IPR045584">
    <property type="entry name" value="Pilin-like"/>
</dbReference>
<proteinExistence type="predicted"/>
<name>K2FVZ8_9BACT</name>
<keyword evidence="2" id="KW-0812">Transmembrane</keyword>
<accession>K2FVZ8</accession>
<reference evidence="3" key="1">
    <citation type="journal article" date="2012" name="Science">
        <title>Fermentation, hydrogen, and sulfur metabolism in multiple uncultivated bacterial phyla.</title>
        <authorList>
            <person name="Wrighton K.C."/>
            <person name="Thomas B.C."/>
            <person name="Sharon I."/>
            <person name="Miller C.S."/>
            <person name="Castelle C.J."/>
            <person name="VerBerkmoes N.C."/>
            <person name="Wilkins M.J."/>
            <person name="Hettich R.L."/>
            <person name="Lipton M.S."/>
            <person name="Williams K.H."/>
            <person name="Long P.E."/>
            <person name="Banfield J.F."/>
        </authorList>
    </citation>
    <scope>NUCLEOTIDE SEQUENCE [LARGE SCALE GENOMIC DNA]</scope>
</reference>
<dbReference type="AlphaFoldDB" id="K2FVZ8"/>
<dbReference type="GO" id="GO:0015628">
    <property type="term" value="P:protein secretion by the type II secretion system"/>
    <property type="evidence" value="ECO:0007669"/>
    <property type="project" value="InterPro"/>
</dbReference>
<keyword evidence="2" id="KW-0472">Membrane</keyword>
<keyword evidence="1" id="KW-0488">Methylation</keyword>
<dbReference type="InterPro" id="IPR012902">
    <property type="entry name" value="N_methyl_site"/>
</dbReference>
<dbReference type="SUPFAM" id="SSF54523">
    <property type="entry name" value="Pili subunits"/>
    <property type="match status" value="1"/>
</dbReference>
<sequence>MKTGHKWFTLIELLVVITILAIISVVAYTNFSWSTSKAKNSKRLGDITNIETALETFFQNNNYYPLPSTYSSWTNVWWYSSWATATPTSTFTWSKDVDIIVSVSWSLIVWGWKVFESGWTDQVWAKWTMDSTVLSKQYLSQELLDPSLKDMKVWDSSTFKDYWIWEYIYSVYAKPNNPTSWNSNWKKWQAYNIAATLSDDQKTYLTKTAWNFDKTSCTKCPDSLIWSGSVSLEEWDSYSWSEVSNSNITIPYPIEGF</sequence>
<dbReference type="Gene3D" id="3.30.700.10">
    <property type="entry name" value="Glycoprotein, Type 4 Pilin"/>
    <property type="match status" value="1"/>
</dbReference>
<evidence type="ECO:0008006" key="4">
    <source>
        <dbReference type="Google" id="ProtNLM"/>
    </source>
</evidence>
<dbReference type="EMBL" id="AMFJ01000975">
    <property type="protein sequence ID" value="EKE26047.1"/>
    <property type="molecule type" value="Genomic_DNA"/>
</dbReference>